<dbReference type="InterPro" id="IPR052189">
    <property type="entry name" value="L-asp_N-monooxygenase_NS-form"/>
</dbReference>
<evidence type="ECO:0000313" key="2">
    <source>
        <dbReference type="EMBL" id="MCM2437003.1"/>
    </source>
</evidence>
<dbReference type="Proteomes" id="UP001057481">
    <property type="component" value="Unassembled WGS sequence"/>
</dbReference>
<accession>A0ABT0VIQ5</accession>
<dbReference type="EMBL" id="JAGMVS010000044">
    <property type="protein sequence ID" value="MCM2437003.1"/>
    <property type="molecule type" value="Genomic_DNA"/>
</dbReference>
<name>A0ABT0VIQ5_9LACO</name>
<reference evidence="2" key="1">
    <citation type="submission" date="2021-04" db="EMBL/GenBank/DDBJ databases">
        <title>Taxonomic assessment of Weissella genus.</title>
        <authorList>
            <person name="Fanelli F."/>
            <person name="Chieffi D."/>
            <person name="Dell'Aquila A."/>
            <person name="Gyu-Sung C."/>
            <person name="Franz C.M.A.P."/>
            <person name="Fusco V."/>
        </authorList>
    </citation>
    <scope>NUCLEOTIDE SEQUENCE</scope>
    <source>
        <strain evidence="2">LMG 25373</strain>
    </source>
</reference>
<dbReference type="InterPro" id="IPR036188">
    <property type="entry name" value="FAD/NAD-bd_sf"/>
</dbReference>
<comment type="caution">
    <text evidence="2">The sequence shown here is derived from an EMBL/GenBank/DDBJ whole genome shotgun (WGS) entry which is preliminary data.</text>
</comment>
<organism evidence="2 3">
    <name type="scientific">Periweissella beninensis</name>
    <dbReference type="NCBI Taxonomy" id="504936"/>
    <lineage>
        <taxon>Bacteria</taxon>
        <taxon>Bacillati</taxon>
        <taxon>Bacillota</taxon>
        <taxon>Bacilli</taxon>
        <taxon>Lactobacillales</taxon>
        <taxon>Lactobacillaceae</taxon>
        <taxon>Periweissella</taxon>
    </lineage>
</organism>
<gene>
    <name evidence="2" type="ORF">KAK10_03530</name>
</gene>
<evidence type="ECO:0000259" key="1">
    <source>
        <dbReference type="Pfam" id="PF13454"/>
    </source>
</evidence>
<dbReference type="InterPro" id="IPR038732">
    <property type="entry name" value="HpyO/CreE_NAD-binding"/>
</dbReference>
<dbReference type="PANTHER" id="PTHR40254">
    <property type="entry name" value="BLR0577 PROTEIN"/>
    <property type="match status" value="1"/>
</dbReference>
<sequence length="609" mass="68115">MHVVIIGAGPRGLITAERLLAQFKQATKYPQLKITIIDNTGLGGRVWQPNQSRNLIMNTVVQQFGFFTDKTVNGPLATTPGYSFYTWLKALAPTFIKRHPAIPFVTEYYELARNLQPNQFASRGLVGIYAHWFFENLQLNLPANTHLTFMNDTVIDLTGTEHFDLTLQNGGPLTADKVILALGHNDPQLTTEQKALMHHAEQLNTIYLPSIHPGEAPLATLPAKEPVLLRGLGLIFFDYLARLTIDRGGKFVSAPNQRLKYLPSGKEPHIIAGSRSGLPLHARGLNQKDDYMRYQAIFLTPENVARLADHDHHISYQAFYHLVTQDMQYVFYLRLAHQAKIDTPKLKQALATSTDLAATAKTFGLDAELDLAHYLKPFAPTTTNASYQAQMLTYLSADLDQALLGNYAGAHAAAFDILRDIRDNIRDVYENWFDGAAKKQFLTEFAKINNLLSVGPPYHRIQQLIALMEAGIVELAPRDIQVIPKSDGFMVNTSIATINYQVKHVVEARIGSTNLAHTTNQLGLNLLERGTLSLDRYQITAQPPFSSGAVTFQPHTYQSLTRTGAKLANLYTFGIPSEGYTWFTTYIPRPNINDRGFRDVTELAYHVLN</sequence>
<dbReference type="RefSeq" id="WP_205144155.1">
    <property type="nucleotide sequence ID" value="NZ_JAFBDN010000022.1"/>
</dbReference>
<proteinExistence type="predicted"/>
<keyword evidence="3" id="KW-1185">Reference proteome</keyword>
<evidence type="ECO:0000313" key="3">
    <source>
        <dbReference type="Proteomes" id="UP001057481"/>
    </source>
</evidence>
<dbReference type="Pfam" id="PF13454">
    <property type="entry name" value="NAD_binding_9"/>
    <property type="match status" value="1"/>
</dbReference>
<dbReference type="PANTHER" id="PTHR40254:SF1">
    <property type="entry name" value="BLR0577 PROTEIN"/>
    <property type="match status" value="1"/>
</dbReference>
<protein>
    <submittedName>
        <fullName evidence="2">FAD/NAD(P)-binding protein</fullName>
    </submittedName>
</protein>
<feature type="domain" description="FAD-dependent urate hydroxylase HpyO/Asp monooxygenase CreE-like FAD/NAD(P)-binding" evidence="1">
    <location>
        <begin position="4"/>
        <end position="184"/>
    </location>
</feature>
<dbReference type="SUPFAM" id="SSF51905">
    <property type="entry name" value="FAD/NAD(P)-binding domain"/>
    <property type="match status" value="1"/>
</dbReference>